<feature type="region of interest" description="Disordered" evidence="1">
    <location>
        <begin position="121"/>
        <end position="146"/>
    </location>
</feature>
<reference evidence="2 3" key="1">
    <citation type="submission" date="2020-04" db="EMBL/GenBank/DDBJ databases">
        <title>Description of novel Gluconacetobacter.</title>
        <authorList>
            <person name="Sombolestani A."/>
        </authorList>
    </citation>
    <scope>NUCLEOTIDE SEQUENCE [LARGE SCALE GENOMIC DNA]</scope>
    <source>
        <strain evidence="2 3">LMG 7603</strain>
    </source>
</reference>
<proteinExistence type="predicted"/>
<organism evidence="2 3">
    <name type="scientific">Gluconacetobacter diazotrophicus</name>
    <name type="common">Acetobacter diazotrophicus</name>
    <dbReference type="NCBI Taxonomy" id="33996"/>
    <lineage>
        <taxon>Bacteria</taxon>
        <taxon>Pseudomonadati</taxon>
        <taxon>Pseudomonadota</taxon>
        <taxon>Alphaproteobacteria</taxon>
        <taxon>Acetobacterales</taxon>
        <taxon>Acetobacteraceae</taxon>
        <taxon>Gluconacetobacter</taxon>
    </lineage>
</organism>
<dbReference type="AlphaFoldDB" id="A0A7W4I6V4"/>
<comment type="caution">
    <text evidence="2">The sequence shown here is derived from an EMBL/GenBank/DDBJ whole genome shotgun (WGS) entry which is preliminary data.</text>
</comment>
<accession>A0A7W4I6V4</accession>
<dbReference type="EMBL" id="JABEQG010000029">
    <property type="protein sequence ID" value="MBB2157351.1"/>
    <property type="molecule type" value="Genomic_DNA"/>
</dbReference>
<evidence type="ECO:0000256" key="1">
    <source>
        <dbReference type="SAM" id="MobiDB-lite"/>
    </source>
</evidence>
<sequence length="146" mass="15910">MSNISVYPSIRSRVTRRPTRWSCTSEPVICRRCYQVWEDGDPAYRVACRGCGAGIGSPCRRPRGGNERVCHQRDTDALRQGLFEPCEGLSWDGRHDKPLPLYGGPVARACPVITGSPVNAEPGGISAEASADGRTQSPQIEKPWAA</sequence>
<evidence type="ECO:0000313" key="3">
    <source>
        <dbReference type="Proteomes" id="UP000550787"/>
    </source>
</evidence>
<name>A0A7W4I6V4_GLUDI</name>
<protein>
    <submittedName>
        <fullName evidence="2">Uncharacterized protein</fullName>
    </submittedName>
</protein>
<gene>
    <name evidence="2" type="ORF">HLH33_13685</name>
</gene>
<dbReference type="RefSeq" id="WP_183116168.1">
    <property type="nucleotide sequence ID" value="NZ_JABEQG010000029.1"/>
</dbReference>
<dbReference type="Proteomes" id="UP000550787">
    <property type="component" value="Unassembled WGS sequence"/>
</dbReference>
<evidence type="ECO:0000313" key="2">
    <source>
        <dbReference type="EMBL" id="MBB2157351.1"/>
    </source>
</evidence>